<sequence length="586" mass="66313">MLPRLALLSLATSLLLSVSAKDDFATYSVIGLTTDEKHSSDTSIGVLVNGQIYALNPTDSSTILHQGEAPSGYAYRYVKLSKGTNKTVDQEPFERDPLTSSNTLNEFYGRSWTKKSLKTFSALPGYPKTYDRLDSQYHAENEIPTCHIVANQADIDRLHGYYLQDIDIRVNMTYISANKIDKVHDAKLKIGGRSSRYLTKFAYNLNLPKGQDFEGYRKLKFRSPATDPSYMREKLALDMLHSTGVPASKASYVRLFINQQAIGLFVFAEKYDDTWLTNEFNGGKKPYDYGMLYEGKGGSQSTKSKADLSYHGDDTEYYSQSGYDIEEAPKTETEPLSELISFTKFIDEQLKIQESGQIVADSTTLEIWENKLDVNGFLINMAFEFLNGYSDGYLQNTDNYYLYKDPSQDRFRWISWDLDYVMGSGPVSMKKVAEGDYKKFGGISIRPLMKAVLNVPSYRTQFENHILTFIDSVYKPSIANQVIDSHVEFLKEDVSWDSSLPRMRKGLNFIPVGPHTLENVIHNNATGGDTSIPLAISYLNAIEFIARLNSKVSLERAVNGKTRHSSLYALKKWFQVKTDNVRQAML</sequence>
<dbReference type="VEuPathDB" id="FungiDB:PHYBLDRAFT_77075"/>
<dbReference type="Proteomes" id="UP000077315">
    <property type="component" value="Unassembled WGS sequence"/>
</dbReference>
<dbReference type="PANTHER" id="PTHR40050:SF1">
    <property type="entry name" value="INNER SPORE COAT PROTEIN H"/>
    <property type="match status" value="1"/>
</dbReference>
<feature type="chain" id="PRO_5007840451" evidence="1">
    <location>
        <begin position="21"/>
        <end position="586"/>
    </location>
</feature>
<keyword evidence="2" id="KW-0946">Virion</keyword>
<reference evidence="3" key="1">
    <citation type="submission" date="2015-06" db="EMBL/GenBank/DDBJ databases">
        <title>Expansion of signal transduction pathways in fungi by whole-genome duplication.</title>
        <authorList>
            <consortium name="DOE Joint Genome Institute"/>
            <person name="Corrochano L.M."/>
            <person name="Kuo A."/>
            <person name="Marcet-Houben M."/>
            <person name="Polaino S."/>
            <person name="Salamov A."/>
            <person name="Villalobos J.M."/>
            <person name="Alvarez M.I."/>
            <person name="Avalos J."/>
            <person name="Benito E.P."/>
            <person name="Benoit I."/>
            <person name="Burger G."/>
            <person name="Camino L.P."/>
            <person name="Canovas D."/>
            <person name="Cerda-Olmedo E."/>
            <person name="Cheng J.-F."/>
            <person name="Dominguez A."/>
            <person name="Elias M."/>
            <person name="Eslava A.P."/>
            <person name="Glaser F."/>
            <person name="Grimwood J."/>
            <person name="Gutierrez G."/>
            <person name="Heitman J."/>
            <person name="Henrissat B."/>
            <person name="Iturriaga E.A."/>
            <person name="Lang B.F."/>
            <person name="Lavin J.L."/>
            <person name="Lee S."/>
            <person name="Li W."/>
            <person name="Lindquist E."/>
            <person name="Lopez-Garcia S."/>
            <person name="Luque E.M."/>
            <person name="Marcos A.T."/>
            <person name="Martin J."/>
            <person name="McCluskey K."/>
            <person name="Medina H.R."/>
            <person name="Miralles-Duran A."/>
            <person name="Miyazaki A."/>
            <person name="Munoz-Torres E."/>
            <person name="Oguiza J.A."/>
            <person name="Ohm R."/>
            <person name="Olmedo M."/>
            <person name="Orejas M."/>
            <person name="Ortiz-Castellanos L."/>
            <person name="Pisabarro A.G."/>
            <person name="Rodriguez-Romero J."/>
            <person name="Ruiz-Herrera J."/>
            <person name="Ruiz-Vazquez R."/>
            <person name="Sanz C."/>
            <person name="Schackwitz W."/>
            <person name="Schmutz J."/>
            <person name="Shahriari M."/>
            <person name="Shelest E."/>
            <person name="Silva-Franco F."/>
            <person name="Soanes D."/>
            <person name="Syed K."/>
            <person name="Tagua V.G."/>
            <person name="Talbot N.J."/>
            <person name="Thon M."/>
            <person name="De vries R.P."/>
            <person name="Wiebenga A."/>
            <person name="Yadav J.S."/>
            <person name="Braun E.L."/>
            <person name="Baker S."/>
            <person name="Garre V."/>
            <person name="Horwitz B."/>
            <person name="Torres-Martinez S."/>
            <person name="Idnurm A."/>
            <person name="Herrera-Estrella A."/>
            <person name="Gabaldon T."/>
            <person name="Grigoriev I.V."/>
        </authorList>
    </citation>
    <scope>NUCLEOTIDE SEQUENCE [LARGE SCALE GENOMIC DNA]</scope>
    <source>
        <strain evidence="3">NRRL 1555(-)</strain>
    </source>
</reference>
<dbReference type="PANTHER" id="PTHR40050">
    <property type="entry name" value="INNER SPORE COAT PROTEIN H"/>
    <property type="match status" value="1"/>
</dbReference>
<dbReference type="GeneID" id="29004128"/>
<evidence type="ECO:0000313" key="2">
    <source>
        <dbReference type="EMBL" id="OAD78663.1"/>
    </source>
</evidence>
<keyword evidence="2" id="KW-0167">Capsid protein</keyword>
<name>A0A162UXQ3_PHYB8</name>
<dbReference type="AlphaFoldDB" id="A0A162UXQ3"/>
<dbReference type="InParanoid" id="A0A162UXQ3"/>
<feature type="signal peptide" evidence="1">
    <location>
        <begin position="1"/>
        <end position="20"/>
    </location>
</feature>
<accession>A0A162UXQ3</accession>
<dbReference type="EMBL" id="KV440973">
    <property type="protein sequence ID" value="OAD78663.1"/>
    <property type="molecule type" value="Genomic_DNA"/>
</dbReference>
<dbReference type="InterPro" id="IPR014867">
    <property type="entry name" value="Spore_coat_CotH_CotH2/3/7"/>
</dbReference>
<dbReference type="OrthoDB" id="10267127at2759"/>
<dbReference type="Pfam" id="PF08757">
    <property type="entry name" value="CotH"/>
    <property type="match status" value="1"/>
</dbReference>
<organism evidence="2 3">
    <name type="scientific">Phycomyces blakesleeanus (strain ATCC 8743b / DSM 1359 / FGSC 10004 / NBRC 33097 / NRRL 1555)</name>
    <dbReference type="NCBI Taxonomy" id="763407"/>
    <lineage>
        <taxon>Eukaryota</taxon>
        <taxon>Fungi</taxon>
        <taxon>Fungi incertae sedis</taxon>
        <taxon>Mucoromycota</taxon>
        <taxon>Mucoromycotina</taxon>
        <taxon>Mucoromycetes</taxon>
        <taxon>Mucorales</taxon>
        <taxon>Phycomycetaceae</taxon>
        <taxon>Phycomyces</taxon>
    </lineage>
</organism>
<protein>
    <submittedName>
        <fullName evidence="2">Secreted coth spore-coat protein domain-containing protein</fullName>
    </submittedName>
</protein>
<evidence type="ECO:0000313" key="3">
    <source>
        <dbReference type="Proteomes" id="UP000077315"/>
    </source>
</evidence>
<keyword evidence="3" id="KW-1185">Reference proteome</keyword>
<evidence type="ECO:0000256" key="1">
    <source>
        <dbReference type="SAM" id="SignalP"/>
    </source>
</evidence>
<gene>
    <name evidence="2" type="ORF">PHYBLDRAFT_77075</name>
</gene>
<keyword evidence="1" id="KW-0732">Signal</keyword>
<proteinExistence type="predicted"/>
<dbReference type="STRING" id="763407.A0A162UXQ3"/>
<dbReference type="RefSeq" id="XP_018296703.1">
    <property type="nucleotide sequence ID" value="XM_018443222.1"/>
</dbReference>